<name>A0A9Q1JNI3_9CARY</name>
<dbReference type="InterPro" id="IPR057735">
    <property type="entry name" value="UBE2O-like_tSH3-B"/>
</dbReference>
<feature type="region of interest" description="Disordered" evidence="3">
    <location>
        <begin position="1"/>
        <end position="139"/>
    </location>
</feature>
<protein>
    <recommendedName>
        <fullName evidence="4">UBC core domain-containing protein</fullName>
    </recommendedName>
</protein>
<dbReference type="InterPro" id="IPR000608">
    <property type="entry name" value="UBC"/>
</dbReference>
<dbReference type="InterPro" id="IPR057733">
    <property type="entry name" value="UBE2O-like_SH3-B"/>
</dbReference>
<evidence type="ECO:0000259" key="4">
    <source>
        <dbReference type="PROSITE" id="PS50127"/>
    </source>
</evidence>
<organism evidence="5 6">
    <name type="scientific">Carnegiea gigantea</name>
    <dbReference type="NCBI Taxonomy" id="171969"/>
    <lineage>
        <taxon>Eukaryota</taxon>
        <taxon>Viridiplantae</taxon>
        <taxon>Streptophyta</taxon>
        <taxon>Embryophyta</taxon>
        <taxon>Tracheophyta</taxon>
        <taxon>Spermatophyta</taxon>
        <taxon>Magnoliopsida</taxon>
        <taxon>eudicotyledons</taxon>
        <taxon>Gunneridae</taxon>
        <taxon>Pentapetalae</taxon>
        <taxon>Caryophyllales</taxon>
        <taxon>Cactineae</taxon>
        <taxon>Cactaceae</taxon>
        <taxon>Cactoideae</taxon>
        <taxon>Echinocereeae</taxon>
        <taxon>Carnegiea</taxon>
    </lineage>
</organism>
<dbReference type="PROSITE" id="PS50127">
    <property type="entry name" value="UBC_2"/>
    <property type="match status" value="1"/>
</dbReference>
<keyword evidence="6" id="KW-1185">Reference proteome</keyword>
<evidence type="ECO:0000256" key="3">
    <source>
        <dbReference type="SAM" id="MobiDB-lite"/>
    </source>
</evidence>
<comment type="caution">
    <text evidence="5">The sequence shown here is derived from an EMBL/GenBank/DDBJ whole genome shotgun (WGS) entry which is preliminary data.</text>
</comment>
<dbReference type="Proteomes" id="UP001153076">
    <property type="component" value="Unassembled WGS sequence"/>
</dbReference>
<dbReference type="InterPro" id="IPR016135">
    <property type="entry name" value="UBQ-conjugating_enzyme/RWD"/>
</dbReference>
<evidence type="ECO:0000256" key="1">
    <source>
        <dbReference type="ARBA" id="ARBA00022679"/>
    </source>
</evidence>
<evidence type="ECO:0000313" key="5">
    <source>
        <dbReference type="EMBL" id="KAJ8427128.1"/>
    </source>
</evidence>
<keyword evidence="1" id="KW-0808">Transferase</keyword>
<evidence type="ECO:0000313" key="6">
    <source>
        <dbReference type="Proteomes" id="UP001153076"/>
    </source>
</evidence>
<dbReference type="InterPro" id="IPR057734">
    <property type="entry name" value="UBE2O-like_SH3-C"/>
</dbReference>
<dbReference type="EMBL" id="JAKOGI010001190">
    <property type="protein sequence ID" value="KAJ8427128.1"/>
    <property type="molecule type" value="Genomic_DNA"/>
</dbReference>
<dbReference type="AlphaFoldDB" id="A0A9Q1JNI3"/>
<keyword evidence="2" id="KW-0833">Ubl conjugation pathway</keyword>
<dbReference type="Pfam" id="PF23046">
    <property type="entry name" value="tSH3-B_UBE2O"/>
    <property type="match status" value="1"/>
</dbReference>
<feature type="domain" description="UBC core" evidence="4">
    <location>
        <begin position="897"/>
        <end position="1044"/>
    </location>
</feature>
<dbReference type="SUPFAM" id="SSF54495">
    <property type="entry name" value="UBC-like"/>
    <property type="match status" value="1"/>
</dbReference>
<feature type="compositionally biased region" description="Polar residues" evidence="3">
    <location>
        <begin position="32"/>
        <end position="43"/>
    </location>
</feature>
<dbReference type="PANTHER" id="PTHR46116">
    <property type="entry name" value="(E3-INDEPENDENT) E2 UBIQUITIN-CONJUGATING ENZYME"/>
    <property type="match status" value="1"/>
</dbReference>
<accession>A0A9Q1JNI3</accession>
<sequence>MEIDQHDLSNTTEDITGSSGSSDCHEQHGNLPMTNLQRENNIYRQDVVRHKDGSMIGVVTEVAGDSDSESDITDDDDDENDLDDNAKEEEKGDKDRKGKGEGEAEEGGGNVEKEGGDGLINGSADEGSDDNSSRNDKRGPLIADQVRVLWMNDSETTHYRSEVMLMDRGFLHGDYVASALDPTGQVGLVVDVNITVDLLAPDGSIVKDVSSKDLKRVRDVTVGDFVISGPWLGRVDDVLDNVTVLFDDGSVCKVSRADPLRLKPIAKNFLEDGHCPYHPGQRVRARSSSVFKNARWLSGTWKANRLEGTVIRVAVGSIYVHWIASAGYGPESSISPAEEQNPNNLKLLSCFTHASWQLGDWCLLPSLAFSSCIPLDKGLFRLGLLESDSGLTEFDREEVIPEESNGHVESTVLDGVDAPNTVDEGAQNNVSPKSSSCGSSVSLAKDNVHESWHIHRKKLRKVVVKRDKKVRKKEESFERALLIVNIGTTVDVAWQDGTVQQGINSTSLIPIESPGDHDFVAEQYVVEKAADDSAETSEIRRVGVVRSVNAKEKTASVRWLKQVAQPEDPREFEKEEIVSVYELEGHPDYDYCYGDVVVRLSSIALEREGACFELGEDHVLSNVSTNVKQGPSSQSDDKDANVSTEACNGFSDLSWVGNITGLRNGDIQVTWADGITSTVGPQAVYVVGRDDDMSIVAGSEISADAASWETVEDDEMDAFENAEKEEPAEGADICADAGEDIIDEEPNSGAHGPLAIPFACIDFVTKLASGIFSRGRRHGNSFGSDSSGEKEMLLQEEIHISDGSASSKTSNSQECSAVDIVNGQTNLMKGEEPAAVESIKLLDVADAEDVLDLRPKVLDDVLHCDENPCCFKRFDTAKDPADHFFLESNIPVNNGRKWLKKVQRDWNILQNNLPDGIYVRVYEDRMDLLRAVIVGAYGTPYQDGLFFFDFQLPPEYPDIPPDFEDLVKEHFKQRGYYILKACDAYMKGYLIASLAKDALVTDKSEANATSVGFKLMLAKIVPKLISTLNEVGAACQEFKHLQHL</sequence>
<proteinExistence type="predicted"/>
<gene>
    <name evidence="5" type="ORF">Cgig2_030290</name>
</gene>
<dbReference type="GO" id="GO:0061631">
    <property type="term" value="F:ubiquitin conjugating enzyme activity"/>
    <property type="evidence" value="ECO:0007669"/>
    <property type="project" value="TreeGrafter"/>
</dbReference>
<dbReference type="OrthoDB" id="47801at2759"/>
<reference evidence="5" key="1">
    <citation type="submission" date="2022-04" db="EMBL/GenBank/DDBJ databases">
        <title>Carnegiea gigantea Genome sequencing and assembly v2.</title>
        <authorList>
            <person name="Copetti D."/>
            <person name="Sanderson M.J."/>
            <person name="Burquez A."/>
            <person name="Wojciechowski M.F."/>
        </authorList>
    </citation>
    <scope>NUCLEOTIDE SEQUENCE</scope>
    <source>
        <strain evidence="5">SGP5-SGP5p</strain>
        <tissue evidence="5">Aerial part</tissue>
    </source>
</reference>
<dbReference type="Pfam" id="PF23044">
    <property type="entry name" value="SH3-C_UBE2O"/>
    <property type="match status" value="1"/>
</dbReference>
<dbReference type="PANTHER" id="PTHR46116:SF21">
    <property type="entry name" value="UBIQUITIN-CONJUGATING ENZYME E2 23-RELATED"/>
    <property type="match status" value="1"/>
</dbReference>
<feature type="compositionally biased region" description="Acidic residues" evidence="3">
    <location>
        <begin position="64"/>
        <end position="83"/>
    </location>
</feature>
<dbReference type="Gene3D" id="3.10.110.10">
    <property type="entry name" value="Ubiquitin Conjugating Enzyme"/>
    <property type="match status" value="1"/>
</dbReference>
<evidence type="ECO:0000256" key="2">
    <source>
        <dbReference type="ARBA" id="ARBA00022786"/>
    </source>
</evidence>
<dbReference type="Pfam" id="PF00179">
    <property type="entry name" value="UQ_con"/>
    <property type="match status" value="1"/>
</dbReference>
<feature type="compositionally biased region" description="Polar residues" evidence="3">
    <location>
        <begin position="8"/>
        <end position="22"/>
    </location>
</feature>
<feature type="compositionally biased region" description="Basic and acidic residues" evidence="3">
    <location>
        <begin position="84"/>
        <end position="102"/>
    </location>
</feature>
<dbReference type="Pfam" id="PF23043">
    <property type="entry name" value="SH3-B_UBE2O"/>
    <property type="match status" value="1"/>
</dbReference>